<dbReference type="PROSITE" id="PS51257">
    <property type="entry name" value="PROKAR_LIPOPROTEIN"/>
    <property type="match status" value="1"/>
</dbReference>
<feature type="signal peptide" evidence="1">
    <location>
        <begin position="1"/>
        <end position="23"/>
    </location>
</feature>
<dbReference type="Gene3D" id="2.30.30.1210">
    <property type="entry name" value="Domain of unknown function DUF1541"/>
    <property type="match status" value="1"/>
</dbReference>
<sequence length="178" mass="20157">MKKDKWLVSILFLFFVIVLSSCADEMEEMDHSHMNLQGSSEVPEDLKVAENPTYPVGSKAISRADHMGEMMMGVEVEIVGAYETTAYVTSYTPSDEHPRVENHKWVVHEEFIDIGNETLQPGTEVKTTASHMMGMEGSFQEIVSSEETTVYMVDFMTTDGQEAINHKWVTEEELEPLE</sequence>
<keyword evidence="1" id="KW-0732">Signal</keyword>
<dbReference type="EMBL" id="JASTZU010000027">
    <property type="protein sequence ID" value="MDL4840372.1"/>
    <property type="molecule type" value="Genomic_DNA"/>
</dbReference>
<dbReference type="Proteomes" id="UP001235343">
    <property type="component" value="Unassembled WGS sequence"/>
</dbReference>
<organism evidence="3 4">
    <name type="scientific">Aquibacillus rhizosphaerae</name>
    <dbReference type="NCBI Taxonomy" id="3051431"/>
    <lineage>
        <taxon>Bacteria</taxon>
        <taxon>Bacillati</taxon>
        <taxon>Bacillota</taxon>
        <taxon>Bacilli</taxon>
        <taxon>Bacillales</taxon>
        <taxon>Bacillaceae</taxon>
        <taxon>Aquibacillus</taxon>
    </lineage>
</organism>
<gene>
    <name evidence="3" type="ORF">QQS35_07935</name>
</gene>
<evidence type="ECO:0000256" key="1">
    <source>
        <dbReference type="SAM" id="SignalP"/>
    </source>
</evidence>
<dbReference type="RefSeq" id="WP_285931401.1">
    <property type="nucleotide sequence ID" value="NZ_JASTZU010000027.1"/>
</dbReference>
<reference evidence="3 4" key="1">
    <citation type="submission" date="2023-06" db="EMBL/GenBank/DDBJ databases">
        <title>Aquibacillus rhizosphaerae LR5S19.</title>
        <authorList>
            <person name="Sun J.-Q."/>
        </authorList>
    </citation>
    <scope>NUCLEOTIDE SEQUENCE [LARGE SCALE GENOMIC DNA]</scope>
    <source>
        <strain evidence="3 4">LR5S19</strain>
    </source>
</reference>
<name>A0ABT7L3D0_9BACI</name>
<dbReference type="Pfam" id="PF07563">
    <property type="entry name" value="DUF1541"/>
    <property type="match status" value="2"/>
</dbReference>
<accession>A0ABT7L3D0</accession>
<evidence type="ECO:0000313" key="4">
    <source>
        <dbReference type="Proteomes" id="UP001235343"/>
    </source>
</evidence>
<protein>
    <submittedName>
        <fullName evidence="3">YdhK family protein</fullName>
    </submittedName>
</protein>
<evidence type="ECO:0000259" key="2">
    <source>
        <dbReference type="Pfam" id="PF07563"/>
    </source>
</evidence>
<comment type="caution">
    <text evidence="3">The sequence shown here is derived from an EMBL/GenBank/DDBJ whole genome shotgun (WGS) entry which is preliminary data.</text>
</comment>
<feature type="domain" description="DUF1541" evidence="2">
    <location>
        <begin position="56"/>
        <end position="108"/>
    </location>
</feature>
<dbReference type="InterPro" id="IPR011438">
    <property type="entry name" value="DUF1541"/>
</dbReference>
<feature type="chain" id="PRO_5046548629" evidence="1">
    <location>
        <begin position="24"/>
        <end position="178"/>
    </location>
</feature>
<evidence type="ECO:0000313" key="3">
    <source>
        <dbReference type="EMBL" id="MDL4840372.1"/>
    </source>
</evidence>
<proteinExistence type="predicted"/>
<feature type="domain" description="DUF1541" evidence="2">
    <location>
        <begin position="121"/>
        <end position="171"/>
    </location>
</feature>
<keyword evidence="4" id="KW-1185">Reference proteome</keyword>